<evidence type="ECO:0000256" key="6">
    <source>
        <dbReference type="ARBA" id="ARBA00023136"/>
    </source>
</evidence>
<dbReference type="InterPro" id="IPR000515">
    <property type="entry name" value="MetI-like"/>
</dbReference>
<dbReference type="GO" id="GO:0005886">
    <property type="term" value="C:plasma membrane"/>
    <property type="evidence" value="ECO:0007669"/>
    <property type="project" value="UniProtKB-SubCell"/>
</dbReference>
<dbReference type="OrthoDB" id="5175345at2"/>
<reference evidence="9 10" key="1">
    <citation type="submission" date="2019-03" db="EMBL/GenBank/DDBJ databases">
        <title>Genomic Encyclopedia of Type Strains, Phase IV (KMG-IV): sequencing the most valuable type-strain genomes for metagenomic binning, comparative biology and taxonomic classification.</title>
        <authorList>
            <person name="Goeker M."/>
        </authorList>
    </citation>
    <scope>NUCLEOTIDE SEQUENCE [LARGE SCALE GENOMIC DNA]</scope>
    <source>
        <strain evidence="9 10">DSM 45765</strain>
    </source>
</reference>
<keyword evidence="5 7" id="KW-1133">Transmembrane helix</keyword>
<dbReference type="CDD" id="cd06261">
    <property type="entry name" value="TM_PBP2"/>
    <property type="match status" value="1"/>
</dbReference>
<feature type="transmembrane region" description="Helical" evidence="7">
    <location>
        <begin position="111"/>
        <end position="135"/>
    </location>
</feature>
<keyword evidence="3" id="KW-1003">Cell membrane</keyword>
<sequence length="277" mass="30865">MTTETFAPRGLGKVAIHVVAVLCAFVTAFPLYAMVILSFKQQGSIEFPASLVPWDFSTEAFQAIFTSPEIWRWMINTAIYAVVSVVLILLLSAMAGYAFAKKRFRGREVMFWSLVSMLMVPYHITLIPLFILIARSGGIDTYWGLILPGLANVQAIFLMRQFIKGIPDELLEAARVDGCNDWTIFWRIVLPLCKPILATLGIFVFLWHWNDFLWPLLVGQSPEMRTLTTGIASLQAEQVPLPQVFAGAVLAFVPIFVAYLVGQRYVTENAVAAGIKG</sequence>
<feature type="transmembrane region" description="Helical" evidence="7">
    <location>
        <begin position="184"/>
        <end position="209"/>
    </location>
</feature>
<feature type="domain" description="ABC transmembrane type-1" evidence="8">
    <location>
        <begin position="74"/>
        <end position="262"/>
    </location>
</feature>
<dbReference type="SUPFAM" id="SSF161098">
    <property type="entry name" value="MetI-like"/>
    <property type="match status" value="1"/>
</dbReference>
<evidence type="ECO:0000256" key="2">
    <source>
        <dbReference type="ARBA" id="ARBA00022448"/>
    </source>
</evidence>
<dbReference type="AlphaFoldDB" id="A0A4R2QYB1"/>
<feature type="transmembrane region" description="Helical" evidence="7">
    <location>
        <begin position="78"/>
        <end position="99"/>
    </location>
</feature>
<evidence type="ECO:0000256" key="3">
    <source>
        <dbReference type="ARBA" id="ARBA00022475"/>
    </source>
</evidence>
<dbReference type="PANTHER" id="PTHR43744:SF12">
    <property type="entry name" value="ABC TRANSPORTER PERMEASE PROTEIN MG189-RELATED"/>
    <property type="match status" value="1"/>
</dbReference>
<feature type="transmembrane region" description="Helical" evidence="7">
    <location>
        <begin position="244"/>
        <end position="262"/>
    </location>
</feature>
<gene>
    <name evidence="9" type="ORF">EV191_10338</name>
</gene>
<proteinExistence type="inferred from homology"/>
<keyword evidence="2 7" id="KW-0813">Transport</keyword>
<comment type="similarity">
    <text evidence="7">Belongs to the binding-protein-dependent transport system permease family.</text>
</comment>
<organism evidence="9 10">
    <name type="scientific">Tamaricihabitans halophyticus</name>
    <dbReference type="NCBI Taxonomy" id="1262583"/>
    <lineage>
        <taxon>Bacteria</taxon>
        <taxon>Bacillati</taxon>
        <taxon>Actinomycetota</taxon>
        <taxon>Actinomycetes</taxon>
        <taxon>Pseudonocardiales</taxon>
        <taxon>Pseudonocardiaceae</taxon>
        <taxon>Tamaricihabitans</taxon>
    </lineage>
</organism>
<evidence type="ECO:0000313" key="10">
    <source>
        <dbReference type="Proteomes" id="UP000294911"/>
    </source>
</evidence>
<protein>
    <submittedName>
        <fullName evidence="9">Multiple sugar transport system permease protein</fullName>
    </submittedName>
</protein>
<keyword evidence="6 7" id="KW-0472">Membrane</keyword>
<dbReference type="PROSITE" id="PS50928">
    <property type="entry name" value="ABC_TM1"/>
    <property type="match status" value="1"/>
</dbReference>
<evidence type="ECO:0000256" key="5">
    <source>
        <dbReference type="ARBA" id="ARBA00022989"/>
    </source>
</evidence>
<dbReference type="EMBL" id="SLXQ01000003">
    <property type="protein sequence ID" value="TCP53998.1"/>
    <property type="molecule type" value="Genomic_DNA"/>
</dbReference>
<name>A0A4R2QYB1_9PSEU</name>
<dbReference type="GO" id="GO:0055085">
    <property type="term" value="P:transmembrane transport"/>
    <property type="evidence" value="ECO:0007669"/>
    <property type="project" value="InterPro"/>
</dbReference>
<dbReference type="Gene3D" id="1.10.3720.10">
    <property type="entry name" value="MetI-like"/>
    <property type="match status" value="1"/>
</dbReference>
<keyword evidence="10" id="KW-1185">Reference proteome</keyword>
<dbReference type="PANTHER" id="PTHR43744">
    <property type="entry name" value="ABC TRANSPORTER PERMEASE PROTEIN MG189-RELATED-RELATED"/>
    <property type="match status" value="1"/>
</dbReference>
<keyword evidence="4 7" id="KW-0812">Transmembrane</keyword>
<dbReference type="InterPro" id="IPR035906">
    <property type="entry name" value="MetI-like_sf"/>
</dbReference>
<feature type="transmembrane region" description="Helical" evidence="7">
    <location>
        <begin position="141"/>
        <end position="163"/>
    </location>
</feature>
<evidence type="ECO:0000256" key="7">
    <source>
        <dbReference type="RuleBase" id="RU363032"/>
    </source>
</evidence>
<evidence type="ECO:0000259" key="8">
    <source>
        <dbReference type="PROSITE" id="PS50928"/>
    </source>
</evidence>
<dbReference type="Pfam" id="PF00528">
    <property type="entry name" value="BPD_transp_1"/>
    <property type="match status" value="1"/>
</dbReference>
<evidence type="ECO:0000313" key="9">
    <source>
        <dbReference type="EMBL" id="TCP53998.1"/>
    </source>
</evidence>
<evidence type="ECO:0000256" key="4">
    <source>
        <dbReference type="ARBA" id="ARBA00022692"/>
    </source>
</evidence>
<comment type="subcellular location">
    <subcellularLocation>
        <location evidence="1 7">Cell membrane</location>
        <topology evidence="1 7">Multi-pass membrane protein</topology>
    </subcellularLocation>
</comment>
<dbReference type="RefSeq" id="WP_132876788.1">
    <property type="nucleotide sequence ID" value="NZ_SLXQ01000003.1"/>
</dbReference>
<feature type="transmembrane region" description="Helical" evidence="7">
    <location>
        <begin position="14"/>
        <end position="39"/>
    </location>
</feature>
<evidence type="ECO:0000256" key="1">
    <source>
        <dbReference type="ARBA" id="ARBA00004651"/>
    </source>
</evidence>
<accession>A0A4R2QYB1</accession>
<dbReference type="Proteomes" id="UP000294911">
    <property type="component" value="Unassembled WGS sequence"/>
</dbReference>
<keyword evidence="9" id="KW-0762">Sugar transport</keyword>
<comment type="caution">
    <text evidence="9">The sequence shown here is derived from an EMBL/GenBank/DDBJ whole genome shotgun (WGS) entry which is preliminary data.</text>
</comment>